<dbReference type="PANTHER" id="PTHR43300">
    <property type="entry name" value="ACETYLTRANSFERASE"/>
    <property type="match status" value="1"/>
</dbReference>
<dbReference type="Proteomes" id="UP000650081">
    <property type="component" value="Unassembled WGS sequence"/>
</dbReference>
<proteinExistence type="inferred from homology"/>
<dbReference type="InterPro" id="IPR011004">
    <property type="entry name" value="Trimer_LpxA-like_sf"/>
</dbReference>
<dbReference type="SUPFAM" id="SSF51161">
    <property type="entry name" value="Trimeric LpxA-like enzymes"/>
    <property type="match status" value="1"/>
</dbReference>
<dbReference type="Gene3D" id="2.20.70.110">
    <property type="match status" value="1"/>
</dbReference>
<keyword evidence="6" id="KW-1185">Reference proteome</keyword>
<accession>A0A923TCP1</accession>
<dbReference type="PANTHER" id="PTHR43300:SF4">
    <property type="entry name" value="ACYL-[ACYL-CARRIER-PROTEIN]--UDP-N-ACETYLGLUCOSAMINE O-ACYLTRANSFERASE"/>
    <property type="match status" value="1"/>
</dbReference>
<evidence type="ECO:0000256" key="3">
    <source>
        <dbReference type="ARBA" id="ARBA00022737"/>
    </source>
</evidence>
<sequence>MATIHPSAIVDSGARIGNNTRVWHFCHLMAGCEIGENCSLGQNVFVATGVRLGNNCKVQNNVSLYEGVTCGDDVFIGPSAVFTNVLNPRAAVNRRDEYRPTLLEDGVTIGANAVIVCGVRLAHHAFVGAGSVVTKDVAPFALVVGNPARQIGWMSVAGGRLHFNEAGRAICPVTQQVYRLDGDKVFRHIDPDHPFPKKN</sequence>
<gene>
    <name evidence="5" type="ORF">H9S92_07205</name>
</gene>
<organism evidence="5 6">
    <name type="scientific">Neolewinella lacunae</name>
    <dbReference type="NCBI Taxonomy" id="1517758"/>
    <lineage>
        <taxon>Bacteria</taxon>
        <taxon>Pseudomonadati</taxon>
        <taxon>Bacteroidota</taxon>
        <taxon>Saprospiria</taxon>
        <taxon>Saprospirales</taxon>
        <taxon>Lewinellaceae</taxon>
        <taxon>Neolewinella</taxon>
    </lineage>
</organism>
<dbReference type="EMBL" id="JACSIT010000083">
    <property type="protein sequence ID" value="MBC6993942.1"/>
    <property type="molecule type" value="Genomic_DNA"/>
</dbReference>
<dbReference type="PROSITE" id="PS00101">
    <property type="entry name" value="HEXAPEP_TRANSFERASES"/>
    <property type="match status" value="1"/>
</dbReference>
<name>A0A923TCP1_9BACT</name>
<keyword evidence="2" id="KW-0808">Transferase</keyword>
<dbReference type="InterPro" id="IPR018357">
    <property type="entry name" value="Hexapep_transf_CS"/>
</dbReference>
<dbReference type="GO" id="GO:0016746">
    <property type="term" value="F:acyltransferase activity"/>
    <property type="evidence" value="ECO:0007669"/>
    <property type="project" value="UniProtKB-KW"/>
</dbReference>
<comment type="caution">
    <text evidence="5">The sequence shown here is derived from an EMBL/GenBank/DDBJ whole genome shotgun (WGS) entry which is preliminary data.</text>
</comment>
<evidence type="ECO:0000256" key="1">
    <source>
        <dbReference type="ARBA" id="ARBA00007274"/>
    </source>
</evidence>
<evidence type="ECO:0000313" key="5">
    <source>
        <dbReference type="EMBL" id="MBC6993942.1"/>
    </source>
</evidence>
<dbReference type="RefSeq" id="WP_187466037.1">
    <property type="nucleotide sequence ID" value="NZ_JACSIT010000083.1"/>
</dbReference>
<evidence type="ECO:0000256" key="2">
    <source>
        <dbReference type="ARBA" id="ARBA00022679"/>
    </source>
</evidence>
<dbReference type="CDD" id="cd03358">
    <property type="entry name" value="LbH_WxcM_N_like"/>
    <property type="match status" value="1"/>
</dbReference>
<dbReference type="InterPro" id="IPR050179">
    <property type="entry name" value="Trans_hexapeptide_repeat"/>
</dbReference>
<evidence type="ECO:0000256" key="4">
    <source>
        <dbReference type="ARBA" id="ARBA00023315"/>
    </source>
</evidence>
<comment type="similarity">
    <text evidence="1">Belongs to the transferase hexapeptide repeat family.</text>
</comment>
<keyword evidence="4" id="KW-0012">Acyltransferase</keyword>
<reference evidence="5" key="1">
    <citation type="submission" date="2020-08" db="EMBL/GenBank/DDBJ databases">
        <title>Lewinella bacteria from marine environments.</title>
        <authorList>
            <person name="Zhong Y."/>
        </authorList>
    </citation>
    <scope>NUCLEOTIDE SEQUENCE</scope>
    <source>
        <strain evidence="5">KCTC 42187</strain>
    </source>
</reference>
<dbReference type="Gene3D" id="2.160.10.10">
    <property type="entry name" value="Hexapeptide repeat proteins"/>
    <property type="match status" value="1"/>
</dbReference>
<dbReference type="AlphaFoldDB" id="A0A923TCP1"/>
<evidence type="ECO:0000313" key="6">
    <source>
        <dbReference type="Proteomes" id="UP000650081"/>
    </source>
</evidence>
<dbReference type="InterPro" id="IPR001451">
    <property type="entry name" value="Hexapep"/>
</dbReference>
<protein>
    <submittedName>
        <fullName evidence="5">N-acetyltransferase</fullName>
    </submittedName>
</protein>
<dbReference type="Pfam" id="PF00132">
    <property type="entry name" value="Hexapep"/>
    <property type="match status" value="2"/>
</dbReference>
<keyword evidence="3" id="KW-0677">Repeat</keyword>